<evidence type="ECO:0000256" key="1">
    <source>
        <dbReference type="SAM" id="SignalP"/>
    </source>
</evidence>
<sequence length="160" mass="17830">MKNKILILTLAATLICAAAIAQTQKKKVNNATIKTSSHSTAHIGTWKLISQKITYQNGQMLLSDSGSVFLRKILTPTNFVVIVEKKVPELNNRKIAASVSGGIYSLENGNYQEFTKYAAFDGFEKMKINYKLTIKDGKLHTVGTIGGPEIYEEIYERVDW</sequence>
<accession>A0A4R0NM44</accession>
<proteinExistence type="predicted"/>
<reference evidence="2 3" key="1">
    <citation type="submission" date="2019-02" db="EMBL/GenBank/DDBJ databases">
        <title>Pedobacter sp. RP-1-14 sp. nov., isolated from Arctic soil.</title>
        <authorList>
            <person name="Dahal R.H."/>
        </authorList>
    </citation>
    <scope>NUCLEOTIDE SEQUENCE [LARGE SCALE GENOMIC DNA]</scope>
    <source>
        <strain evidence="2 3">RP-1-14</strain>
    </source>
</reference>
<evidence type="ECO:0000313" key="2">
    <source>
        <dbReference type="EMBL" id="TCD00384.1"/>
    </source>
</evidence>
<keyword evidence="1" id="KW-0732">Signal</keyword>
<dbReference type="RefSeq" id="WP_131596733.1">
    <property type="nucleotide sequence ID" value="NZ_SJSL01000003.1"/>
</dbReference>
<dbReference type="AlphaFoldDB" id="A0A4R0NM44"/>
<keyword evidence="3" id="KW-1185">Reference proteome</keyword>
<dbReference type="Proteomes" id="UP000293347">
    <property type="component" value="Unassembled WGS sequence"/>
</dbReference>
<evidence type="ECO:0008006" key="4">
    <source>
        <dbReference type="Google" id="ProtNLM"/>
    </source>
</evidence>
<dbReference type="EMBL" id="SJSL01000003">
    <property type="protein sequence ID" value="TCD00384.1"/>
    <property type="molecule type" value="Genomic_DNA"/>
</dbReference>
<feature type="chain" id="PRO_5020750751" description="Lipocalin-like protein" evidence="1">
    <location>
        <begin position="22"/>
        <end position="160"/>
    </location>
</feature>
<dbReference type="OrthoDB" id="1493972at2"/>
<comment type="caution">
    <text evidence="2">The sequence shown here is derived from an EMBL/GenBank/DDBJ whole genome shotgun (WGS) entry which is preliminary data.</text>
</comment>
<protein>
    <recommendedName>
        <fullName evidence="4">Lipocalin-like protein</fullName>
    </recommendedName>
</protein>
<organism evidence="2 3">
    <name type="scientific">Pedobacter psychroterrae</name>
    <dbReference type="NCBI Taxonomy" id="2530453"/>
    <lineage>
        <taxon>Bacteria</taxon>
        <taxon>Pseudomonadati</taxon>
        <taxon>Bacteroidota</taxon>
        <taxon>Sphingobacteriia</taxon>
        <taxon>Sphingobacteriales</taxon>
        <taxon>Sphingobacteriaceae</taxon>
        <taxon>Pedobacter</taxon>
    </lineage>
</organism>
<evidence type="ECO:0000313" key="3">
    <source>
        <dbReference type="Proteomes" id="UP000293347"/>
    </source>
</evidence>
<name>A0A4R0NM44_9SPHI</name>
<gene>
    <name evidence="2" type="ORF">EZ437_14255</name>
</gene>
<feature type="signal peptide" evidence="1">
    <location>
        <begin position="1"/>
        <end position="21"/>
    </location>
</feature>